<evidence type="ECO:0000256" key="1">
    <source>
        <dbReference type="SAM" id="SignalP"/>
    </source>
</evidence>
<comment type="caution">
    <text evidence="3">The sequence shown here is derived from an EMBL/GenBank/DDBJ whole genome shotgun (WGS) entry which is preliminary data.</text>
</comment>
<accession>A0A0E9N6B3</accession>
<feature type="domain" description="Fibrobacter succinogenes major paralogous" evidence="2">
    <location>
        <begin position="49"/>
        <end position="203"/>
    </location>
</feature>
<evidence type="ECO:0000259" key="2">
    <source>
        <dbReference type="Pfam" id="PF09603"/>
    </source>
</evidence>
<feature type="chain" id="PRO_5002430094" description="Fibrobacter succinogenes major paralogous domain-containing protein" evidence="1">
    <location>
        <begin position="29"/>
        <end position="209"/>
    </location>
</feature>
<proteinExistence type="predicted"/>
<dbReference type="EMBL" id="BBWV01000004">
    <property type="protein sequence ID" value="GAO44870.1"/>
    <property type="molecule type" value="Genomic_DNA"/>
</dbReference>
<keyword evidence="4" id="KW-1185">Reference proteome</keyword>
<feature type="signal peptide" evidence="1">
    <location>
        <begin position="1"/>
        <end position="28"/>
    </location>
</feature>
<dbReference type="InterPro" id="IPR011871">
    <property type="entry name" value="Fib_succ_major"/>
</dbReference>
<dbReference type="NCBIfam" id="TIGR02145">
    <property type="entry name" value="Fib_succ_major"/>
    <property type="match status" value="1"/>
</dbReference>
<dbReference type="Pfam" id="PF09603">
    <property type="entry name" value="Fib_succ_major"/>
    <property type="match status" value="1"/>
</dbReference>
<protein>
    <recommendedName>
        <fullName evidence="2">Fibrobacter succinogenes major paralogous domain-containing protein</fullName>
    </recommendedName>
</protein>
<gene>
    <name evidence="3" type="ORF">FPE01S_04_01130</name>
</gene>
<name>A0A0E9N6B3_9BACT</name>
<dbReference type="RefSeq" id="WP_046370866.1">
    <property type="nucleotide sequence ID" value="NZ_BBWV01000004.1"/>
</dbReference>
<keyword evidence="1" id="KW-0732">Signal</keyword>
<sequence length="209" mass="23258">MFSPSPRRPALILAIICLLLSQQNVAQALPDTIRDTQGNTYLTRIYSSNLCWMTVNLATNIPGSYGYETSDKISDSFGRLYTWKSALEGCRLLGNGWHLPTNEEWQQLAQPYGGVRDVAADGGKAAYEALIDSGAAAFNAVYGGRYDPHDSTYHRVDAHGFYWTATATDPAQAWFYNLGRNGRIVNRHPDGQKTEALAVRCVKRIDRNH</sequence>
<reference evidence="3 4" key="1">
    <citation type="submission" date="2015-04" db="EMBL/GenBank/DDBJ databases">
        <title>Whole genome shotgun sequence of Flavihumibacter petaseus NBRC 106054.</title>
        <authorList>
            <person name="Miyazawa S."/>
            <person name="Hosoyama A."/>
            <person name="Hashimoto M."/>
            <person name="Noguchi M."/>
            <person name="Tsuchikane K."/>
            <person name="Ohji S."/>
            <person name="Yamazoe A."/>
            <person name="Ichikawa N."/>
            <person name="Kimura A."/>
            <person name="Fujita N."/>
        </authorList>
    </citation>
    <scope>NUCLEOTIDE SEQUENCE [LARGE SCALE GENOMIC DNA]</scope>
    <source>
        <strain evidence="3 4">NBRC 106054</strain>
    </source>
</reference>
<evidence type="ECO:0000313" key="4">
    <source>
        <dbReference type="Proteomes" id="UP000033121"/>
    </source>
</evidence>
<organism evidence="3 4">
    <name type="scientific">Flavihumibacter petaseus NBRC 106054</name>
    <dbReference type="NCBI Taxonomy" id="1220578"/>
    <lineage>
        <taxon>Bacteria</taxon>
        <taxon>Pseudomonadati</taxon>
        <taxon>Bacteroidota</taxon>
        <taxon>Chitinophagia</taxon>
        <taxon>Chitinophagales</taxon>
        <taxon>Chitinophagaceae</taxon>
        <taxon>Flavihumibacter</taxon>
    </lineage>
</organism>
<dbReference type="STRING" id="1220578.FPE01S_04_01130"/>
<dbReference type="AlphaFoldDB" id="A0A0E9N6B3"/>
<dbReference type="Proteomes" id="UP000033121">
    <property type="component" value="Unassembled WGS sequence"/>
</dbReference>
<evidence type="ECO:0000313" key="3">
    <source>
        <dbReference type="EMBL" id="GAO44870.1"/>
    </source>
</evidence>
<dbReference type="OrthoDB" id="9805760at2"/>